<sequence length="212" mass="24427">MEEFSFINVKSLAPNTTPLIQPMDQQVISNFKKLYTKALLQRCFEVTSDTELTLREFWKNHFNILHCLHLIDEAWRDVSHRTMKSAWKKLWPDTVPERVVEDVEEDAPIVEDIVSLGKSMGWEVSSDDVEELVEDHRTELTTEELQNILMEQQQAATEELSSEEGRDSVSTALIKEMCAKWVEVQTFVEKYHPHKAAVSQATNTFSDNAVSL</sequence>
<proteinExistence type="predicted"/>
<dbReference type="Proteomes" id="UP000585614">
    <property type="component" value="Unassembled WGS sequence"/>
</dbReference>
<evidence type="ECO:0000313" key="3">
    <source>
        <dbReference type="Proteomes" id="UP000585614"/>
    </source>
</evidence>
<dbReference type="InterPro" id="IPR004875">
    <property type="entry name" value="DDE_SF_endonuclease_dom"/>
</dbReference>
<dbReference type="Pfam" id="PF03184">
    <property type="entry name" value="DDE_1"/>
    <property type="match status" value="1"/>
</dbReference>
<name>A0A7J7ZD40_RHIFE</name>
<comment type="caution">
    <text evidence="2">The sequence shown here is derived from an EMBL/GenBank/DDBJ whole genome shotgun (WGS) entry which is preliminary data.</text>
</comment>
<gene>
    <name evidence="2" type="ORF">mRhiFer1_009781</name>
</gene>
<dbReference type="AlphaFoldDB" id="A0A7J7ZD40"/>
<evidence type="ECO:0000259" key="1">
    <source>
        <dbReference type="Pfam" id="PF03184"/>
    </source>
</evidence>
<feature type="domain" description="DDE-1" evidence="1">
    <location>
        <begin position="7"/>
        <end position="87"/>
    </location>
</feature>
<accession>A0A7J7ZD40</accession>
<reference evidence="2 3" key="1">
    <citation type="journal article" date="2020" name="Nature">
        <title>Six reference-quality genomes reveal evolution of bat adaptations.</title>
        <authorList>
            <person name="Jebb D."/>
            <person name="Huang Z."/>
            <person name="Pippel M."/>
            <person name="Hughes G.M."/>
            <person name="Lavrichenko K."/>
            <person name="Devanna P."/>
            <person name="Winkler S."/>
            <person name="Jermiin L.S."/>
            <person name="Skirmuntt E.C."/>
            <person name="Katzourakis A."/>
            <person name="Burkitt-Gray L."/>
            <person name="Ray D.A."/>
            <person name="Sullivan K.A.M."/>
            <person name="Roscito J.G."/>
            <person name="Kirilenko B.M."/>
            <person name="Davalos L.M."/>
            <person name="Corthals A.P."/>
            <person name="Power M.L."/>
            <person name="Jones G."/>
            <person name="Ransome R.D."/>
            <person name="Dechmann D.K.N."/>
            <person name="Locatelli A.G."/>
            <person name="Puechmaille S.J."/>
            <person name="Fedrigo O."/>
            <person name="Jarvis E.D."/>
            <person name="Hiller M."/>
            <person name="Vernes S.C."/>
            <person name="Myers E.W."/>
            <person name="Teeling E.C."/>
        </authorList>
    </citation>
    <scope>NUCLEOTIDE SEQUENCE [LARGE SCALE GENOMIC DNA]</scope>
    <source>
        <strain evidence="2">MRhiFer1</strain>
        <tissue evidence="2">Lung</tissue>
    </source>
</reference>
<dbReference type="GO" id="GO:0003676">
    <property type="term" value="F:nucleic acid binding"/>
    <property type="evidence" value="ECO:0007669"/>
    <property type="project" value="InterPro"/>
</dbReference>
<protein>
    <recommendedName>
        <fullName evidence="1">DDE-1 domain-containing protein</fullName>
    </recommendedName>
</protein>
<organism evidence="2 3">
    <name type="scientific">Rhinolophus ferrumequinum</name>
    <name type="common">Greater horseshoe bat</name>
    <dbReference type="NCBI Taxonomy" id="59479"/>
    <lineage>
        <taxon>Eukaryota</taxon>
        <taxon>Metazoa</taxon>
        <taxon>Chordata</taxon>
        <taxon>Craniata</taxon>
        <taxon>Vertebrata</taxon>
        <taxon>Euteleostomi</taxon>
        <taxon>Mammalia</taxon>
        <taxon>Eutheria</taxon>
        <taxon>Laurasiatheria</taxon>
        <taxon>Chiroptera</taxon>
        <taxon>Yinpterochiroptera</taxon>
        <taxon>Rhinolophoidea</taxon>
        <taxon>Rhinolophidae</taxon>
        <taxon>Rhinolophinae</taxon>
        <taxon>Rhinolophus</taxon>
    </lineage>
</organism>
<evidence type="ECO:0000313" key="2">
    <source>
        <dbReference type="EMBL" id="KAF6372044.1"/>
    </source>
</evidence>
<dbReference type="EMBL" id="JACAGC010000004">
    <property type="protein sequence ID" value="KAF6372044.1"/>
    <property type="molecule type" value="Genomic_DNA"/>
</dbReference>